<dbReference type="SMART" id="SM00174">
    <property type="entry name" value="RHO"/>
    <property type="match status" value="1"/>
</dbReference>
<name>A0A146KEF7_9EUKA</name>
<protein>
    <submittedName>
        <fullName evidence="2">Rab-like protein</fullName>
    </submittedName>
</protein>
<evidence type="ECO:0000256" key="1">
    <source>
        <dbReference type="ARBA" id="ARBA00022741"/>
    </source>
</evidence>
<dbReference type="FunFam" id="3.40.50.300:FF:001329">
    <property type="entry name" value="Small GTP-binding protein, putative"/>
    <property type="match status" value="1"/>
</dbReference>
<dbReference type="PROSITE" id="PS51421">
    <property type="entry name" value="RAS"/>
    <property type="match status" value="1"/>
</dbReference>
<dbReference type="CDD" id="cd00154">
    <property type="entry name" value="Rab"/>
    <property type="match status" value="1"/>
</dbReference>
<feature type="non-terminal residue" evidence="2">
    <location>
        <position position="1"/>
    </location>
</feature>
<sequence>LKVVFAGASAVGKTSIIQKQLHNFFDDQGIYPTLTAAYVQHELDQNTVLNIWDTAGQERFDSMTPIYFKGSDVIIFVFSIVDFYSFERVEFYFKMAQERAPDAQLYLLGNKHDLDGQKVDQDCIDSMIQKYNAKYFAVSAKTGQNLKELFRDIGSSNEELDKQQLVTVHENKPKDKC</sequence>
<evidence type="ECO:0000313" key="2">
    <source>
        <dbReference type="EMBL" id="JAP93821.1"/>
    </source>
</evidence>
<keyword evidence="1" id="KW-0547">Nucleotide-binding</keyword>
<dbReference type="GO" id="GO:0003924">
    <property type="term" value="F:GTPase activity"/>
    <property type="evidence" value="ECO:0007669"/>
    <property type="project" value="InterPro"/>
</dbReference>
<proteinExistence type="predicted"/>
<dbReference type="InterPro" id="IPR001806">
    <property type="entry name" value="Small_GTPase"/>
</dbReference>
<dbReference type="InterPro" id="IPR027417">
    <property type="entry name" value="P-loop_NTPase"/>
</dbReference>
<dbReference type="NCBIfam" id="TIGR00231">
    <property type="entry name" value="small_GTP"/>
    <property type="match status" value="1"/>
</dbReference>
<dbReference type="SMART" id="SM00175">
    <property type="entry name" value="RAB"/>
    <property type="match status" value="1"/>
</dbReference>
<reference evidence="2" key="1">
    <citation type="submission" date="2015-07" db="EMBL/GenBank/DDBJ databases">
        <title>Adaptation to a free-living lifestyle via gene acquisitions in the diplomonad Trepomonas sp. PC1.</title>
        <authorList>
            <person name="Xu F."/>
            <person name="Jerlstrom-Hultqvist J."/>
            <person name="Kolisko M."/>
            <person name="Simpson A.G.B."/>
            <person name="Roger A.J."/>
            <person name="Svard S.G."/>
            <person name="Andersson J.O."/>
        </authorList>
    </citation>
    <scope>NUCLEOTIDE SEQUENCE</scope>
    <source>
        <strain evidence="2">PC1</strain>
    </source>
</reference>
<dbReference type="InterPro" id="IPR005225">
    <property type="entry name" value="Small_GTP-bd"/>
</dbReference>
<dbReference type="EMBL" id="GDID01002785">
    <property type="protein sequence ID" value="JAP93821.1"/>
    <property type="molecule type" value="Transcribed_RNA"/>
</dbReference>
<dbReference type="Pfam" id="PF00071">
    <property type="entry name" value="Ras"/>
    <property type="match status" value="1"/>
</dbReference>
<dbReference type="AlphaFoldDB" id="A0A146KEF7"/>
<accession>A0A146KEF7</accession>
<gene>
    <name evidence="2" type="ORF">TPC1_13739</name>
</gene>
<feature type="non-terminal residue" evidence="2">
    <location>
        <position position="177"/>
    </location>
</feature>
<dbReference type="SUPFAM" id="SSF52540">
    <property type="entry name" value="P-loop containing nucleoside triphosphate hydrolases"/>
    <property type="match status" value="1"/>
</dbReference>
<dbReference type="GO" id="GO:0005525">
    <property type="term" value="F:GTP binding"/>
    <property type="evidence" value="ECO:0007669"/>
    <property type="project" value="InterPro"/>
</dbReference>
<dbReference type="Gene3D" id="3.40.50.300">
    <property type="entry name" value="P-loop containing nucleotide triphosphate hydrolases"/>
    <property type="match status" value="1"/>
</dbReference>
<organism evidence="2">
    <name type="scientific">Trepomonas sp. PC1</name>
    <dbReference type="NCBI Taxonomy" id="1076344"/>
    <lineage>
        <taxon>Eukaryota</taxon>
        <taxon>Metamonada</taxon>
        <taxon>Diplomonadida</taxon>
        <taxon>Hexamitidae</taxon>
        <taxon>Hexamitinae</taxon>
        <taxon>Trepomonas</taxon>
    </lineage>
</organism>
<dbReference type="SMART" id="SM00173">
    <property type="entry name" value="RAS"/>
    <property type="match status" value="1"/>
</dbReference>
<dbReference type="PRINTS" id="PR00449">
    <property type="entry name" value="RASTRNSFRMNG"/>
</dbReference>
<dbReference type="PANTHER" id="PTHR47978">
    <property type="match status" value="1"/>
</dbReference>
<dbReference type="PROSITE" id="PS51419">
    <property type="entry name" value="RAB"/>
    <property type="match status" value="1"/>
</dbReference>